<comment type="similarity">
    <text evidence="1 4">Belongs to the glycosyl hydrolase 32 family.</text>
</comment>
<dbReference type="GeneID" id="64408035"/>
<dbReference type="Proteomes" id="UP000273044">
    <property type="component" value="Chromosome"/>
</dbReference>
<dbReference type="InterPro" id="IPR001362">
    <property type="entry name" value="Glyco_hydro_32"/>
</dbReference>
<dbReference type="GO" id="GO:0051669">
    <property type="term" value="F:fructan beta-fructosidase activity"/>
    <property type="evidence" value="ECO:0007669"/>
    <property type="project" value="UniProtKB-EC"/>
</dbReference>
<accession>A0A448N1L1</accession>
<dbReference type="CDD" id="cd18622">
    <property type="entry name" value="GH32_Inu-like"/>
    <property type="match status" value="1"/>
</dbReference>
<evidence type="ECO:0000256" key="1">
    <source>
        <dbReference type="ARBA" id="ARBA00009902"/>
    </source>
</evidence>
<evidence type="ECO:0000313" key="9">
    <source>
        <dbReference type="Proteomes" id="UP000273044"/>
    </source>
</evidence>
<keyword evidence="9" id="KW-1185">Reference proteome</keyword>
<dbReference type="InterPro" id="IPR013320">
    <property type="entry name" value="ConA-like_dom_sf"/>
</dbReference>
<evidence type="ECO:0000256" key="5">
    <source>
        <dbReference type="SAM" id="MobiDB-lite"/>
    </source>
</evidence>
<dbReference type="AlphaFoldDB" id="A0A448N1L1"/>
<dbReference type="InterPro" id="IPR013148">
    <property type="entry name" value="Glyco_hydro_32_N"/>
</dbReference>
<evidence type="ECO:0000259" key="6">
    <source>
        <dbReference type="Pfam" id="PF00251"/>
    </source>
</evidence>
<dbReference type="SUPFAM" id="SSF49899">
    <property type="entry name" value="Concanavalin A-like lectins/glucanases"/>
    <property type="match status" value="1"/>
</dbReference>
<evidence type="ECO:0000256" key="2">
    <source>
        <dbReference type="ARBA" id="ARBA00022801"/>
    </source>
</evidence>
<reference evidence="8 9" key="1">
    <citation type="submission" date="2018-12" db="EMBL/GenBank/DDBJ databases">
        <authorList>
            <consortium name="Pathogen Informatics"/>
        </authorList>
    </citation>
    <scope>NUCLEOTIDE SEQUENCE [LARGE SCALE GENOMIC DNA]</scope>
    <source>
        <strain evidence="8 9">NCTC12967</strain>
    </source>
</reference>
<dbReference type="SMART" id="SM00640">
    <property type="entry name" value="Glyco_32"/>
    <property type="match status" value="1"/>
</dbReference>
<feature type="domain" description="Glycosyl hydrolase family 32 C-terminal" evidence="7">
    <location>
        <begin position="359"/>
        <end position="513"/>
    </location>
</feature>
<sequence>MISGKYGRRALLFGIGTTAGALALGSRIWNDATASLPSSTSSAPTASGSPSPAPDDPFRPVYHYTPASGNLADPNGLILHQGEYHLFHQQDGTWAHAVSSDMVHWERLGTALGHDTLGLAMSGSCVDDGANTSGLVPGGGMVAIYTSTEGGEAQSLAYSTDRGRSWRRYDGNPVIPNEGRKDFRDPKVFWHEPTRSWVMVVSLGDRIAVYRSGDLRSWTHASDFGEGKGSHAAVWECPDLFLLDDVSTDQTRWVLTTSIGDNAETHGSTAQYFIGDFDGFTFFPEDDRVRFTDAGQDFYAAQTFEKVEGRRIWLGWMGNWAYPYSMPTKGWKNQMSIPRELTLTTRDGVRVLLQQPVRELNALRGRATDVGGLSATDTTTGLGTGRVVELDLTLDVSRASDAWLGLCRGQVDGTLQEVRVGVLPGKGIFYLDRTAGGLATVPGRDGGTAQFALRREVAYRPVDGKVRLHVHVDNSSVEVFVDDGAPVGSLLVFNDPRAQELVLGAKGTAKVISGAVTPLSLQ</sequence>
<evidence type="ECO:0000256" key="4">
    <source>
        <dbReference type="RuleBase" id="RU362110"/>
    </source>
</evidence>
<name>A0A448N1L1_9ACTN</name>
<feature type="region of interest" description="Disordered" evidence="5">
    <location>
        <begin position="35"/>
        <end position="65"/>
    </location>
</feature>
<keyword evidence="3 4" id="KW-0326">Glycosidase</keyword>
<dbReference type="Gene3D" id="2.60.120.560">
    <property type="entry name" value="Exo-inulinase, domain 1"/>
    <property type="match status" value="1"/>
</dbReference>
<evidence type="ECO:0000313" key="8">
    <source>
        <dbReference type="EMBL" id="VEH71288.1"/>
    </source>
</evidence>
<dbReference type="GO" id="GO:0005987">
    <property type="term" value="P:sucrose catabolic process"/>
    <property type="evidence" value="ECO:0007669"/>
    <property type="project" value="TreeGrafter"/>
</dbReference>
<dbReference type="GO" id="GO:0004575">
    <property type="term" value="F:sucrose alpha-glucosidase activity"/>
    <property type="evidence" value="ECO:0007669"/>
    <property type="project" value="TreeGrafter"/>
</dbReference>
<dbReference type="Pfam" id="PF08244">
    <property type="entry name" value="Glyco_hydro_32C"/>
    <property type="match status" value="1"/>
</dbReference>
<dbReference type="InterPro" id="IPR006311">
    <property type="entry name" value="TAT_signal"/>
</dbReference>
<dbReference type="PANTHER" id="PTHR42800">
    <property type="entry name" value="EXOINULINASE INUD (AFU_ORTHOLOGUE AFUA_5G00480)"/>
    <property type="match status" value="1"/>
</dbReference>
<dbReference type="PANTHER" id="PTHR42800:SF1">
    <property type="entry name" value="EXOINULINASE INUD (AFU_ORTHOLOGUE AFUA_5G00480)"/>
    <property type="match status" value="1"/>
</dbReference>
<protein>
    <submittedName>
        <fullName evidence="8">Levanase</fullName>
        <ecNumber evidence="8">3.2.1.80</ecNumber>
    </submittedName>
</protein>
<dbReference type="Pfam" id="PF00251">
    <property type="entry name" value="Glyco_hydro_32N"/>
    <property type="match status" value="1"/>
</dbReference>
<dbReference type="Gene3D" id="2.115.10.20">
    <property type="entry name" value="Glycosyl hydrolase domain, family 43"/>
    <property type="match status" value="1"/>
</dbReference>
<dbReference type="SUPFAM" id="SSF75005">
    <property type="entry name" value="Arabinanase/levansucrase/invertase"/>
    <property type="match status" value="1"/>
</dbReference>
<dbReference type="RefSeq" id="WP_061788194.1">
    <property type="nucleotide sequence ID" value="NZ_CAUVFX010000038.1"/>
</dbReference>
<dbReference type="InterPro" id="IPR023296">
    <property type="entry name" value="Glyco_hydro_beta-prop_sf"/>
</dbReference>
<organism evidence="8 9">
    <name type="scientific">Arachnia propionica</name>
    <dbReference type="NCBI Taxonomy" id="1750"/>
    <lineage>
        <taxon>Bacteria</taxon>
        <taxon>Bacillati</taxon>
        <taxon>Actinomycetota</taxon>
        <taxon>Actinomycetes</taxon>
        <taxon>Propionibacteriales</taxon>
        <taxon>Propionibacteriaceae</taxon>
        <taxon>Arachnia</taxon>
    </lineage>
</organism>
<evidence type="ECO:0000256" key="3">
    <source>
        <dbReference type="ARBA" id="ARBA00023295"/>
    </source>
</evidence>
<dbReference type="PROSITE" id="PS51318">
    <property type="entry name" value="TAT"/>
    <property type="match status" value="1"/>
</dbReference>
<evidence type="ECO:0000259" key="7">
    <source>
        <dbReference type="Pfam" id="PF08244"/>
    </source>
</evidence>
<feature type="domain" description="Glycosyl hydrolase family 32 N-terminal" evidence="6">
    <location>
        <begin position="63"/>
        <end position="356"/>
    </location>
</feature>
<dbReference type="GO" id="GO:0005737">
    <property type="term" value="C:cytoplasm"/>
    <property type="evidence" value="ECO:0007669"/>
    <property type="project" value="TreeGrafter"/>
</dbReference>
<dbReference type="EMBL" id="LR134406">
    <property type="protein sequence ID" value="VEH71288.1"/>
    <property type="molecule type" value="Genomic_DNA"/>
</dbReference>
<keyword evidence="2 4" id="KW-0378">Hydrolase</keyword>
<feature type="compositionally biased region" description="Low complexity" evidence="5">
    <location>
        <begin position="35"/>
        <end position="50"/>
    </location>
</feature>
<proteinExistence type="inferred from homology"/>
<gene>
    <name evidence="8" type="primary">sacC</name>
    <name evidence="8" type="ORF">NCTC12967_02607</name>
</gene>
<dbReference type="InterPro" id="IPR013189">
    <property type="entry name" value="Glyco_hydro_32_C"/>
</dbReference>
<dbReference type="EC" id="3.2.1.80" evidence="8"/>